<organism evidence="2 3">
    <name type="scientific">Shouchella lehensis G1</name>
    <dbReference type="NCBI Taxonomy" id="1246626"/>
    <lineage>
        <taxon>Bacteria</taxon>
        <taxon>Bacillati</taxon>
        <taxon>Bacillota</taxon>
        <taxon>Bacilli</taxon>
        <taxon>Bacillales</taxon>
        <taxon>Bacillaceae</taxon>
        <taxon>Shouchella</taxon>
    </lineage>
</organism>
<sequence length="226" mass="27113">MEDTQCLSHIQRISPLVKKIEDTLAQQNHLEAKQKQLERGPLRHLYHVKDLNSLFAVCILVYLFVFHTVFSDALITLYQLFSTIDVLFISFISMFVLFVCMPIFVYFLLIWSMNQLFKRWLHYDHKVHEVSLALKEAREVEQELKQTLSNQTTIPMYYLKTYALAKFETYFLRQRADSMKEAINLFELEQQHVLQQYRFYQYNGERRFTKMYEKAAEFEKQVSSSS</sequence>
<feature type="transmembrane region" description="Helical" evidence="1">
    <location>
        <begin position="87"/>
        <end position="111"/>
    </location>
</feature>
<dbReference type="Proteomes" id="UP000027142">
    <property type="component" value="Chromosome"/>
</dbReference>
<dbReference type="AlphaFoldDB" id="A0A060LTS6"/>
<dbReference type="EMBL" id="CP003923">
    <property type="protein sequence ID" value="AIC93537.1"/>
    <property type="molecule type" value="Genomic_DNA"/>
</dbReference>
<feature type="transmembrane region" description="Helical" evidence="1">
    <location>
        <begin position="53"/>
        <end position="81"/>
    </location>
</feature>
<proteinExistence type="predicted"/>
<protein>
    <submittedName>
        <fullName evidence="2">Uncharacterized protein</fullName>
    </submittedName>
</protein>
<evidence type="ECO:0000313" key="3">
    <source>
        <dbReference type="Proteomes" id="UP000027142"/>
    </source>
</evidence>
<dbReference type="KEGG" id="ble:BleG1_0929"/>
<dbReference type="RefSeq" id="WP_038477737.1">
    <property type="nucleotide sequence ID" value="NZ_CP003923.1"/>
</dbReference>
<keyword evidence="1" id="KW-1133">Transmembrane helix</keyword>
<accession>A0A060LTS6</accession>
<dbReference type="eggNOG" id="ENOG5030CVU">
    <property type="taxonomic scope" value="Bacteria"/>
</dbReference>
<dbReference type="HOGENOM" id="CLU_1183125_0_0_9"/>
<reference evidence="2 3" key="1">
    <citation type="journal article" date="2014" name="Gene">
        <title>A comparative genomic analysis of the alkalitolerant soil bacterium Bacillus lehensis G1.</title>
        <authorList>
            <person name="Noor Y.M."/>
            <person name="Samsulrizal N.H."/>
            <person name="Jema'on N.A."/>
            <person name="Low K.O."/>
            <person name="Ramli A.N."/>
            <person name="Alias N.I."/>
            <person name="Damis S.I."/>
            <person name="Fuzi S.F."/>
            <person name="Isa M.N."/>
            <person name="Murad A.M."/>
            <person name="Raih M.F."/>
            <person name="Bakar F.D."/>
            <person name="Najimudin N."/>
            <person name="Mahadi N.M."/>
            <person name="Illias R.M."/>
        </authorList>
    </citation>
    <scope>NUCLEOTIDE SEQUENCE [LARGE SCALE GENOMIC DNA]</scope>
    <source>
        <strain evidence="2 3">G1</strain>
    </source>
</reference>
<keyword evidence="1" id="KW-0812">Transmembrane</keyword>
<dbReference type="OrthoDB" id="2846347at2"/>
<keyword evidence="1" id="KW-0472">Membrane</keyword>
<keyword evidence="3" id="KW-1185">Reference proteome</keyword>
<evidence type="ECO:0000256" key="1">
    <source>
        <dbReference type="SAM" id="Phobius"/>
    </source>
</evidence>
<gene>
    <name evidence="2" type="ORF">BleG1_0929</name>
</gene>
<name>A0A060LTS6_9BACI</name>
<dbReference type="PATRIC" id="fig|1246626.3.peg.936"/>
<evidence type="ECO:0000313" key="2">
    <source>
        <dbReference type="EMBL" id="AIC93537.1"/>
    </source>
</evidence>